<comment type="caution">
    <text evidence="11">The sequence shown here is derived from an EMBL/GenBank/DDBJ whole genome shotgun (WGS) entry which is preliminary data.</text>
</comment>
<organism evidence="11 12">
    <name type="scientific">Mycena indigotica</name>
    <dbReference type="NCBI Taxonomy" id="2126181"/>
    <lineage>
        <taxon>Eukaryota</taxon>
        <taxon>Fungi</taxon>
        <taxon>Dikarya</taxon>
        <taxon>Basidiomycota</taxon>
        <taxon>Agaricomycotina</taxon>
        <taxon>Agaricomycetes</taxon>
        <taxon>Agaricomycetidae</taxon>
        <taxon>Agaricales</taxon>
        <taxon>Marasmiineae</taxon>
        <taxon>Mycenaceae</taxon>
        <taxon>Mycena</taxon>
    </lineage>
</organism>
<keyword evidence="3" id="KW-0732">Signal</keyword>
<evidence type="ECO:0000256" key="3">
    <source>
        <dbReference type="ARBA" id="ARBA00022729"/>
    </source>
</evidence>
<evidence type="ECO:0000256" key="2">
    <source>
        <dbReference type="ARBA" id="ARBA00013274"/>
    </source>
</evidence>
<name>A0A8H6TCV3_9AGAR</name>
<comment type="similarity">
    <text evidence="1 9">Belongs to the lysophospholipase family.</text>
</comment>
<dbReference type="AlphaFoldDB" id="A0A8H6TCV3"/>
<dbReference type="GO" id="GO:0046475">
    <property type="term" value="P:glycerophospholipid catabolic process"/>
    <property type="evidence" value="ECO:0007669"/>
    <property type="project" value="TreeGrafter"/>
</dbReference>
<dbReference type="SUPFAM" id="SSF52151">
    <property type="entry name" value="FabD/lysophospholipase-like"/>
    <property type="match status" value="1"/>
</dbReference>
<gene>
    <name evidence="11" type="ORF">MIND_00011500</name>
</gene>
<evidence type="ECO:0000256" key="7">
    <source>
        <dbReference type="ARBA" id="ARBA00023180"/>
    </source>
</evidence>
<evidence type="ECO:0000256" key="5">
    <source>
        <dbReference type="ARBA" id="ARBA00022963"/>
    </source>
</evidence>
<comment type="catalytic activity">
    <reaction evidence="9">
        <text>a 1-acyl-sn-glycero-3-phosphocholine + H2O = sn-glycerol 3-phosphocholine + a fatty acid + H(+)</text>
        <dbReference type="Rhea" id="RHEA:15177"/>
        <dbReference type="ChEBI" id="CHEBI:15377"/>
        <dbReference type="ChEBI" id="CHEBI:15378"/>
        <dbReference type="ChEBI" id="CHEBI:16870"/>
        <dbReference type="ChEBI" id="CHEBI:28868"/>
        <dbReference type="ChEBI" id="CHEBI:58168"/>
        <dbReference type="EC" id="3.1.1.5"/>
    </reaction>
</comment>
<dbReference type="InterPro" id="IPR002642">
    <property type="entry name" value="LysoPLipase_cat_dom"/>
</dbReference>
<evidence type="ECO:0000313" key="12">
    <source>
        <dbReference type="Proteomes" id="UP000636479"/>
    </source>
</evidence>
<dbReference type="Proteomes" id="UP000636479">
    <property type="component" value="Unassembled WGS sequence"/>
</dbReference>
<keyword evidence="7" id="KW-0325">Glycoprotein</keyword>
<sequence length="669" mass="70820">MKLQSRCHLYVAMFMLPELGSNPDLSITIPVVDQFTTFVFLLLSSMKVVNTPFVLGCSFFLSLVQAQLPPFSPSALAAYTPKNVDCPAGFTLVRDAKGLGAQESDYLKSRHSTALPAAFATFLANLASTKQPVPLTVKEVFSGKRGASPSYGLAFSGGAFRAALFDAGAVTAFDSRNKTSSSLGFGGILQGASYMSGLSGGGWFVTALTQANMPTVHELVFGPSSPTTDGYGGFNVAFDVLTPFGSNNTLNQAFIGGLIVETTGKVGSPAGGHAGLPDAFGLSLARHFANGTNAANLLDLENAAHGAGQLFSGISNVPAFKSHQMPFPIISTTLLSKQGNTSNIVPRKIVPLSNTKFEYNIFEFGSYDPTLNAFVPLQQLGTVNTSSCVSGFDQIAFVLGSTGDIFPAVNASALLTPSDPTVLQFQATAAAFQQIVPQQNVRLDAALVPNPFQGRAGFSEADEDILSLGDGGIDGANLPLQPLLAKARNVQTIIAVDVSSDTDDNYAAGNALIAESRRAALFPNTYKFPKVPATTTDFVAQQLNTRPTFFGCDEGADVPLIVYIPNGGPLPGQPAITNASTSQLSFQNLPLVQSIVDQAAQIVMRGRPQGQDTRDKAFPVCLACALAEGERTRLRLRRDKECDVCFERYCYKPAASKSRRSRVIRAGSR</sequence>
<protein>
    <recommendedName>
        <fullName evidence="2 9">Lysophospholipase</fullName>
        <ecNumber evidence="2 9">3.1.1.5</ecNumber>
    </recommendedName>
</protein>
<dbReference type="InterPro" id="IPR016035">
    <property type="entry name" value="Acyl_Trfase/lysoPLipase"/>
</dbReference>
<dbReference type="EMBL" id="JACAZF010000001">
    <property type="protein sequence ID" value="KAF7314974.1"/>
    <property type="molecule type" value="Genomic_DNA"/>
</dbReference>
<reference evidence="11" key="1">
    <citation type="submission" date="2020-05" db="EMBL/GenBank/DDBJ databases">
        <title>Mycena genomes resolve the evolution of fungal bioluminescence.</title>
        <authorList>
            <person name="Tsai I.J."/>
        </authorList>
    </citation>
    <scope>NUCLEOTIDE SEQUENCE</scope>
    <source>
        <strain evidence="11">171206Taipei</strain>
    </source>
</reference>
<dbReference type="GO" id="GO:0004622">
    <property type="term" value="F:phosphatidylcholine lysophospholipase activity"/>
    <property type="evidence" value="ECO:0007669"/>
    <property type="project" value="UniProtKB-EC"/>
</dbReference>
<dbReference type="Gene3D" id="3.40.1090.10">
    <property type="entry name" value="Cytosolic phospholipase A2 catalytic domain"/>
    <property type="match status" value="1"/>
</dbReference>
<dbReference type="GeneID" id="59339603"/>
<evidence type="ECO:0000259" key="10">
    <source>
        <dbReference type="PROSITE" id="PS51210"/>
    </source>
</evidence>
<keyword evidence="12" id="KW-1185">Reference proteome</keyword>
<evidence type="ECO:0000256" key="1">
    <source>
        <dbReference type="ARBA" id="ARBA00008780"/>
    </source>
</evidence>
<dbReference type="GO" id="GO:0004623">
    <property type="term" value="F:phospholipase A2 activity"/>
    <property type="evidence" value="ECO:0007669"/>
    <property type="project" value="TreeGrafter"/>
</dbReference>
<evidence type="ECO:0000256" key="4">
    <source>
        <dbReference type="ARBA" id="ARBA00022801"/>
    </source>
</evidence>
<dbReference type="EC" id="3.1.1.5" evidence="2 9"/>
<dbReference type="Pfam" id="PF01735">
    <property type="entry name" value="PLA2_B"/>
    <property type="match status" value="1"/>
</dbReference>
<keyword evidence="4 8" id="KW-0378">Hydrolase</keyword>
<dbReference type="OrthoDB" id="4084751at2759"/>
<dbReference type="PROSITE" id="PS51210">
    <property type="entry name" value="PLA2C"/>
    <property type="match status" value="1"/>
</dbReference>
<evidence type="ECO:0000256" key="8">
    <source>
        <dbReference type="PROSITE-ProRule" id="PRU00555"/>
    </source>
</evidence>
<feature type="domain" description="PLA2c" evidence="10">
    <location>
        <begin position="85"/>
        <end position="656"/>
    </location>
</feature>
<accession>A0A8H6TCV3</accession>
<keyword evidence="5 8" id="KW-0442">Lipid degradation</keyword>
<dbReference type="SMART" id="SM00022">
    <property type="entry name" value="PLAc"/>
    <property type="match status" value="1"/>
</dbReference>
<dbReference type="PANTHER" id="PTHR10728:SF33">
    <property type="entry name" value="LYSOPHOSPHOLIPASE 1-RELATED"/>
    <property type="match status" value="1"/>
</dbReference>
<evidence type="ECO:0000256" key="6">
    <source>
        <dbReference type="ARBA" id="ARBA00023098"/>
    </source>
</evidence>
<dbReference type="RefSeq" id="XP_037224997.1">
    <property type="nucleotide sequence ID" value="XM_037357087.1"/>
</dbReference>
<evidence type="ECO:0000256" key="9">
    <source>
        <dbReference type="RuleBase" id="RU362103"/>
    </source>
</evidence>
<dbReference type="GO" id="GO:0005829">
    <property type="term" value="C:cytosol"/>
    <property type="evidence" value="ECO:0007669"/>
    <property type="project" value="TreeGrafter"/>
</dbReference>
<proteinExistence type="inferred from homology"/>
<dbReference type="PANTHER" id="PTHR10728">
    <property type="entry name" value="CYTOSOLIC PHOSPHOLIPASE A2"/>
    <property type="match status" value="1"/>
</dbReference>
<keyword evidence="6 8" id="KW-0443">Lipid metabolism</keyword>
<evidence type="ECO:0000313" key="11">
    <source>
        <dbReference type="EMBL" id="KAF7314974.1"/>
    </source>
</evidence>